<evidence type="ECO:0000256" key="1">
    <source>
        <dbReference type="SAM" id="MobiDB-lite"/>
    </source>
</evidence>
<proteinExistence type="predicted"/>
<dbReference type="EMBL" id="BA000035">
    <property type="protein sequence ID" value="BAC19376.1"/>
    <property type="molecule type" value="Genomic_DNA"/>
</dbReference>
<accession>Q8FME1</accession>
<dbReference type="STRING" id="196164.gene:10743013"/>
<keyword evidence="3" id="KW-1185">Reference proteome</keyword>
<protein>
    <submittedName>
        <fullName evidence="2">Uncharacterized protein</fullName>
    </submittedName>
</protein>
<feature type="region of interest" description="Disordered" evidence="1">
    <location>
        <begin position="31"/>
        <end position="55"/>
    </location>
</feature>
<dbReference type="KEGG" id="cef:CE2566"/>
<evidence type="ECO:0000313" key="2">
    <source>
        <dbReference type="EMBL" id="BAC19376.1"/>
    </source>
</evidence>
<dbReference type="AlphaFoldDB" id="Q8FME1"/>
<feature type="compositionally biased region" description="Polar residues" evidence="1">
    <location>
        <begin position="36"/>
        <end position="55"/>
    </location>
</feature>
<dbReference type="Proteomes" id="UP000001409">
    <property type="component" value="Chromosome"/>
</dbReference>
<name>Q8FME1_COREF</name>
<evidence type="ECO:0000313" key="3">
    <source>
        <dbReference type="Proteomes" id="UP000001409"/>
    </source>
</evidence>
<organism evidence="2 3">
    <name type="scientific">Corynebacterium efficiens (strain DSM 44549 / YS-314 / AJ 12310 / JCM 11189 / NBRC 100395)</name>
    <dbReference type="NCBI Taxonomy" id="196164"/>
    <lineage>
        <taxon>Bacteria</taxon>
        <taxon>Bacillati</taxon>
        <taxon>Actinomycetota</taxon>
        <taxon>Actinomycetes</taxon>
        <taxon>Mycobacteriales</taxon>
        <taxon>Corynebacteriaceae</taxon>
        <taxon>Corynebacterium</taxon>
    </lineage>
</organism>
<sequence>MREKVSARYLSSPLVAHVDMTGITLAVHDAHMRAAPSQQSTRATGGTINRETPKP</sequence>
<dbReference type="HOGENOM" id="CLU_3024392_0_0_11"/>
<reference evidence="2 3" key="1">
    <citation type="journal article" date="2003" name="Genome Res.">
        <title>Comparative complete genome sequence analysis of the amino acid replacements responsible for the thermostability of Corynebacterium efficiens.</title>
        <authorList>
            <person name="Nishio Y."/>
            <person name="Nakamura Y."/>
            <person name="Kawarabayasi Y."/>
            <person name="Usuda Y."/>
            <person name="Kimura E."/>
            <person name="Sugimoto S."/>
            <person name="Matsui K."/>
            <person name="Yamagishi A."/>
            <person name="Kikuchi H."/>
            <person name="Ikeo K."/>
            <person name="Gojobori T."/>
        </authorList>
    </citation>
    <scope>NUCLEOTIDE SEQUENCE [LARGE SCALE GENOMIC DNA]</scope>
    <source>
        <strain evidence="3">DSM 44549 / YS-314 / AJ 12310 / JCM 11189 / NBRC 100395</strain>
    </source>
</reference>